<dbReference type="Proteomes" id="UP000682733">
    <property type="component" value="Unassembled WGS sequence"/>
</dbReference>
<name>A0A8S2KX61_9BILA</name>
<dbReference type="EMBL" id="CAJNOK010010089">
    <property type="protein sequence ID" value="CAF1106070.1"/>
    <property type="molecule type" value="Genomic_DNA"/>
</dbReference>
<keyword evidence="1" id="KW-0472">Membrane</keyword>
<sequence length="245" mass="27575">IKMLTAIILLVLSLFSVVFSRCDRTIGDNISFTTKIENSPYIVYGMSMNKITEQYIPNLFNVTFRVDCILKGKPMDRIINIIQAGGPLLGRKFCQDLDAGREYIVFIERFFDVFRPIDFQEIKFDDETAQLLEKTCSLARIQPLRYNSSVKDQCPTVSANCATDSKMDFSVSIKETSTIGSTHEIVSSVQKNLTVLLSNSLGKIQLKEPNDKSLFSDINGRSSASFLSSNVLFVITISIYFIVKN</sequence>
<evidence type="ECO:0000256" key="1">
    <source>
        <dbReference type="SAM" id="Phobius"/>
    </source>
</evidence>
<keyword evidence="1" id="KW-1133">Transmembrane helix</keyword>
<protein>
    <submittedName>
        <fullName evidence="4">Uncharacterized protein</fullName>
    </submittedName>
</protein>
<evidence type="ECO:0000313" key="5">
    <source>
        <dbReference type="Proteomes" id="UP000682733"/>
    </source>
</evidence>
<keyword evidence="1" id="KW-0812">Transmembrane</keyword>
<accession>A0A8S2KX61</accession>
<feature type="non-terminal residue" evidence="4">
    <location>
        <position position="1"/>
    </location>
</feature>
<dbReference type="AlphaFoldDB" id="A0A8S2KX61"/>
<proteinExistence type="predicted"/>
<keyword evidence="2" id="KW-0732">Signal</keyword>
<organism evidence="4 5">
    <name type="scientific">Didymodactylos carnosus</name>
    <dbReference type="NCBI Taxonomy" id="1234261"/>
    <lineage>
        <taxon>Eukaryota</taxon>
        <taxon>Metazoa</taxon>
        <taxon>Spiralia</taxon>
        <taxon>Gnathifera</taxon>
        <taxon>Rotifera</taxon>
        <taxon>Eurotatoria</taxon>
        <taxon>Bdelloidea</taxon>
        <taxon>Philodinida</taxon>
        <taxon>Philodinidae</taxon>
        <taxon>Didymodactylos</taxon>
    </lineage>
</organism>
<feature type="chain" id="PRO_5036273693" evidence="2">
    <location>
        <begin position="21"/>
        <end position="245"/>
    </location>
</feature>
<evidence type="ECO:0000313" key="4">
    <source>
        <dbReference type="EMBL" id="CAF3869601.1"/>
    </source>
</evidence>
<dbReference type="EMBL" id="CAJOBA010011221">
    <property type="protein sequence ID" value="CAF3869601.1"/>
    <property type="molecule type" value="Genomic_DNA"/>
</dbReference>
<feature type="transmembrane region" description="Helical" evidence="1">
    <location>
        <begin position="224"/>
        <end position="243"/>
    </location>
</feature>
<feature type="signal peptide" evidence="2">
    <location>
        <begin position="1"/>
        <end position="20"/>
    </location>
</feature>
<dbReference type="Proteomes" id="UP000677228">
    <property type="component" value="Unassembled WGS sequence"/>
</dbReference>
<reference evidence="4" key="1">
    <citation type="submission" date="2021-02" db="EMBL/GenBank/DDBJ databases">
        <authorList>
            <person name="Nowell W R."/>
        </authorList>
    </citation>
    <scope>NUCLEOTIDE SEQUENCE</scope>
</reference>
<comment type="caution">
    <text evidence="4">The sequence shown here is derived from an EMBL/GenBank/DDBJ whole genome shotgun (WGS) entry which is preliminary data.</text>
</comment>
<evidence type="ECO:0000256" key="2">
    <source>
        <dbReference type="SAM" id="SignalP"/>
    </source>
</evidence>
<evidence type="ECO:0000313" key="3">
    <source>
        <dbReference type="EMBL" id="CAF1106070.1"/>
    </source>
</evidence>
<gene>
    <name evidence="3" type="ORF">OVA965_LOCUS19530</name>
    <name evidence="4" type="ORF">TMI583_LOCUS19595</name>
</gene>